<keyword evidence="2" id="KW-1185">Reference proteome</keyword>
<dbReference type="PANTHER" id="PTHR34630:SF100">
    <property type="entry name" value="OS02G0118900 PROTEIN"/>
    <property type="match status" value="1"/>
</dbReference>
<dbReference type="Proteomes" id="UP000324705">
    <property type="component" value="Chromosome 2B"/>
</dbReference>
<dbReference type="AlphaFoldDB" id="A0A9R1RGQ6"/>
<dbReference type="SUPFAM" id="SSF52058">
    <property type="entry name" value="L domain-like"/>
    <property type="match status" value="1"/>
</dbReference>
<name>A0A9R1RGQ6_TRITD</name>
<dbReference type="Gene3D" id="3.80.10.10">
    <property type="entry name" value="Ribonuclease Inhibitor"/>
    <property type="match status" value="2"/>
</dbReference>
<dbReference type="PANTHER" id="PTHR34630">
    <property type="entry name" value="OS11G0677101 PROTEIN"/>
    <property type="match status" value="1"/>
</dbReference>
<accession>A0A9R1RGQ6</accession>
<sequence length="555" mass="62207">MLTKLKLIGLGSFEKWVYPAEQESSIDGDLLPLDAHMFPLLQVLIIRKCPKLLGLPFSNHITSTDWFPKLQVLELRDCPEFLPVIPISWIGSLHSVMMKCVEMLNAFEYSKSFDRAVLEILAEDDLHTLDQVLVFDKEIGLEHLVLERCPPLELKHLLMLTSLKILFVQHSDCWFGPLGGQADVEWQLPVAHMRIWDLNGNSGEELTELLPHLPNLSKLKIIECKSIKQLVVGLNVQQTTSEAAAEEEDGGMLAFPADLCDSLQELEFFGCPELVLVDPPMLQALRSLQRLCIMNTPKFISTFLFTRHIFPSSLQFLQLWGVEGLETGAPLKPLFPYWIRCREDLKCQGLQFLLTTGGKLNELTVLGSRRFFDGWDPNPICALEDAEGGEEQQTWLVSSTLQKLCTDHVEGGLLAAPICGILSSSLTELKLWSQGVGERFSKEEEDALLLLSSIQQLEFQRCNFLQQLPAGLSNLTSLKRLSIYACQAVSSLPINGFPKSLQELDVRFSNKELIQQCRGLAIHCAAQCLGSSPVHSFSLVELFLFHTNTSATCMT</sequence>
<proteinExistence type="predicted"/>
<reference evidence="1 2" key="1">
    <citation type="submission" date="2017-09" db="EMBL/GenBank/DDBJ databases">
        <authorList>
            <consortium name="International Durum Wheat Genome Sequencing Consortium (IDWGSC)"/>
            <person name="Milanesi L."/>
        </authorList>
    </citation>
    <scope>NUCLEOTIDE SEQUENCE [LARGE SCALE GENOMIC DNA]</scope>
    <source>
        <strain evidence="2">cv. Svevo</strain>
    </source>
</reference>
<organism evidence="1 2">
    <name type="scientific">Triticum turgidum subsp. durum</name>
    <name type="common">Durum wheat</name>
    <name type="synonym">Triticum durum</name>
    <dbReference type="NCBI Taxonomy" id="4567"/>
    <lineage>
        <taxon>Eukaryota</taxon>
        <taxon>Viridiplantae</taxon>
        <taxon>Streptophyta</taxon>
        <taxon>Embryophyta</taxon>
        <taxon>Tracheophyta</taxon>
        <taxon>Spermatophyta</taxon>
        <taxon>Magnoliopsida</taxon>
        <taxon>Liliopsida</taxon>
        <taxon>Poales</taxon>
        <taxon>Poaceae</taxon>
        <taxon>BOP clade</taxon>
        <taxon>Pooideae</taxon>
        <taxon>Triticodae</taxon>
        <taxon>Triticeae</taxon>
        <taxon>Triticinae</taxon>
        <taxon>Triticum</taxon>
    </lineage>
</organism>
<dbReference type="Gramene" id="TRITD2Bv1G014860.1">
    <property type="protein sequence ID" value="TRITD2Bv1G014860.1"/>
    <property type="gene ID" value="TRITD2Bv1G014860"/>
</dbReference>
<dbReference type="InterPro" id="IPR032675">
    <property type="entry name" value="LRR_dom_sf"/>
</dbReference>
<protein>
    <submittedName>
        <fullName evidence="1">Uncharacterized protein</fullName>
    </submittedName>
</protein>
<dbReference type="EMBL" id="LT934114">
    <property type="protein sequence ID" value="VAH40908.1"/>
    <property type="molecule type" value="Genomic_DNA"/>
</dbReference>
<evidence type="ECO:0000313" key="2">
    <source>
        <dbReference type="Proteomes" id="UP000324705"/>
    </source>
</evidence>
<gene>
    <name evidence="1" type="ORF">TRITD_2Bv1G014860</name>
</gene>
<evidence type="ECO:0000313" key="1">
    <source>
        <dbReference type="EMBL" id="VAH40908.1"/>
    </source>
</evidence>